<evidence type="ECO:0000313" key="5">
    <source>
        <dbReference type="Proteomes" id="UP001303473"/>
    </source>
</evidence>
<keyword evidence="5" id="KW-1185">Reference proteome</keyword>
<dbReference type="Gene3D" id="3.40.50.410">
    <property type="entry name" value="von Willebrand factor, type A domain"/>
    <property type="match status" value="1"/>
</dbReference>
<gene>
    <name evidence="4" type="ORF">QBC46DRAFT_410575</name>
</gene>
<dbReference type="AlphaFoldDB" id="A0AAN6N2N5"/>
<dbReference type="Proteomes" id="UP001303473">
    <property type="component" value="Unassembled WGS sequence"/>
</dbReference>
<name>A0AAN6N2N5_9PEZI</name>
<accession>A0AAN6N2N5</accession>
<feature type="region of interest" description="Disordered" evidence="1">
    <location>
        <begin position="707"/>
        <end position="736"/>
    </location>
</feature>
<feature type="compositionally biased region" description="Acidic residues" evidence="1">
    <location>
        <begin position="726"/>
        <end position="736"/>
    </location>
</feature>
<protein>
    <submittedName>
        <fullName evidence="4">von Willebrand factor type A domain-containing protein</fullName>
    </submittedName>
</protein>
<reference evidence="5" key="1">
    <citation type="journal article" date="2023" name="Mol. Phylogenet. Evol.">
        <title>Genome-scale phylogeny and comparative genomics of the fungal order Sordariales.</title>
        <authorList>
            <person name="Hensen N."/>
            <person name="Bonometti L."/>
            <person name="Westerberg I."/>
            <person name="Brannstrom I.O."/>
            <person name="Guillou S."/>
            <person name="Cros-Aarteil S."/>
            <person name="Calhoun S."/>
            <person name="Haridas S."/>
            <person name="Kuo A."/>
            <person name="Mondo S."/>
            <person name="Pangilinan J."/>
            <person name="Riley R."/>
            <person name="LaButti K."/>
            <person name="Andreopoulos B."/>
            <person name="Lipzen A."/>
            <person name="Chen C."/>
            <person name="Yan M."/>
            <person name="Daum C."/>
            <person name="Ng V."/>
            <person name="Clum A."/>
            <person name="Steindorff A."/>
            <person name="Ohm R.A."/>
            <person name="Martin F."/>
            <person name="Silar P."/>
            <person name="Natvig D.O."/>
            <person name="Lalanne C."/>
            <person name="Gautier V."/>
            <person name="Ament-Velasquez S.L."/>
            <person name="Kruys A."/>
            <person name="Hutchinson M.I."/>
            <person name="Powell A.J."/>
            <person name="Barry K."/>
            <person name="Miller A.N."/>
            <person name="Grigoriev I.V."/>
            <person name="Debuchy R."/>
            <person name="Gladieux P."/>
            <person name="Hiltunen Thoren M."/>
            <person name="Johannesson H."/>
        </authorList>
    </citation>
    <scope>NUCLEOTIDE SEQUENCE [LARGE SCALE GENOMIC DNA]</scope>
    <source>
        <strain evidence="5">CBS 340.73</strain>
    </source>
</reference>
<feature type="domain" description="VIT" evidence="3">
    <location>
        <begin position="16"/>
        <end position="149"/>
    </location>
</feature>
<dbReference type="InterPro" id="IPR013694">
    <property type="entry name" value="VIT"/>
</dbReference>
<sequence>MALSATHDHICGLYYLSSVQPQHPPSRMYLAPITLSIHTDIVWTTSRTRVAQKFINPSNEQGIRQLRYTFPLAGGFTVVDFSYTIGENRTVQGIVKEGADPVNTSVEAFQRGETADLSEQLPRANELFTTTVDDFPAGAEVNVSITYIGKLKRDSQDKGDFLFTIPTTVAPRFASYPGNALIDRHFRLAQSGTEITTNLELPRGSRFGYVESPSHPREIVLERNKVAPESASVKLSLPTAELDRNFVLQMNIVPAARNKPTALLEIHPTIPNQYAIMATLVPYMHQPRAAKSKEIVLVCDRSNSMKNGDKINDLLAGVRLLLKSLSVGMWFNICSFSSRHEFLFPEGSRPYDAAGLNQAWAYVEQIRAGSGNAKMEEPLEEAFKKRRPDMQLNVLLLTGGKVSPSRSLIDMVEQSVSESNGSIRVFTLGCGDNVSHALIDGVARAGNGYSQLARSGDKIYRAAARMLKAALTAYVKEFTMNVDYGDGRVEKVMDSLLVDSEVPEDKHKNPRVLLVDASNAPRADRDMAGGSSSSGGHTSSGGRSAKDSHTIPPVSAPQLLQAPWAIPPVSTLRHTTVYLLLSPKPIQDLPKSVALRATSAQGVLPQISIPITVLPQKGETVHQLAARKAVRHLEEGCGWIYHARDARTSSLLRDKFHYCFASMVKREAARLGVTFKVAGKWCHFEAVQEPGLQPEGAVAIDQGELLRGPGSGDLKQSSRTVRYAPESDESDGDEEERAASILAQTRRQDTSATADCIYVADARIPTPVSPPAANPPTRAAGDPFRNPFDTIVTLQWFDGHWKWSGALFQVLRDVDPEMEEFKVLAKASDLVKSHHLPDVREPRCDMLTTALVVALLEHRMPGRKEEWGLLVQKAIRWMGDTLVAMRNDQGIDTPVTEADVNVRLLLGKSFFWEFPEAMDASGSSLGLFSSELSLRHRHVPETPPPARYIPANFSSYDP</sequence>
<dbReference type="InterPro" id="IPR036465">
    <property type="entry name" value="vWFA_dom_sf"/>
</dbReference>
<dbReference type="SMART" id="SM00327">
    <property type="entry name" value="VWA"/>
    <property type="match status" value="1"/>
</dbReference>
<dbReference type="PANTHER" id="PTHR45737">
    <property type="entry name" value="VON WILLEBRAND FACTOR A DOMAIN-CONTAINING PROTEIN 5A"/>
    <property type="match status" value="1"/>
</dbReference>
<proteinExistence type="predicted"/>
<evidence type="ECO:0000259" key="3">
    <source>
        <dbReference type="PROSITE" id="PS51468"/>
    </source>
</evidence>
<dbReference type="Pfam" id="PF13768">
    <property type="entry name" value="VWA_3"/>
    <property type="match status" value="1"/>
</dbReference>
<organism evidence="4 5">
    <name type="scientific">Diplogelasinospora grovesii</name>
    <dbReference type="NCBI Taxonomy" id="303347"/>
    <lineage>
        <taxon>Eukaryota</taxon>
        <taxon>Fungi</taxon>
        <taxon>Dikarya</taxon>
        <taxon>Ascomycota</taxon>
        <taxon>Pezizomycotina</taxon>
        <taxon>Sordariomycetes</taxon>
        <taxon>Sordariomycetidae</taxon>
        <taxon>Sordariales</taxon>
        <taxon>Diplogelasinosporaceae</taxon>
        <taxon>Diplogelasinospora</taxon>
    </lineage>
</organism>
<feature type="region of interest" description="Disordered" evidence="1">
    <location>
        <begin position="508"/>
        <end position="553"/>
    </location>
</feature>
<dbReference type="SUPFAM" id="SSF53300">
    <property type="entry name" value="vWA-like"/>
    <property type="match status" value="1"/>
</dbReference>
<feature type="compositionally biased region" description="Low complexity" evidence="1">
    <location>
        <begin position="529"/>
        <end position="543"/>
    </location>
</feature>
<dbReference type="InterPro" id="IPR002035">
    <property type="entry name" value="VWF_A"/>
</dbReference>
<dbReference type="PROSITE" id="PS50234">
    <property type="entry name" value="VWFA"/>
    <property type="match status" value="1"/>
</dbReference>
<dbReference type="PANTHER" id="PTHR45737:SF6">
    <property type="entry name" value="VON WILLEBRAND FACTOR A DOMAIN-CONTAINING PROTEIN 5A"/>
    <property type="match status" value="1"/>
</dbReference>
<dbReference type="EMBL" id="MU853838">
    <property type="protein sequence ID" value="KAK3938077.1"/>
    <property type="molecule type" value="Genomic_DNA"/>
</dbReference>
<dbReference type="Pfam" id="PF08487">
    <property type="entry name" value="VIT"/>
    <property type="match status" value="1"/>
</dbReference>
<comment type="caution">
    <text evidence="4">The sequence shown here is derived from an EMBL/GenBank/DDBJ whole genome shotgun (WGS) entry which is preliminary data.</text>
</comment>
<evidence type="ECO:0000313" key="4">
    <source>
        <dbReference type="EMBL" id="KAK3938077.1"/>
    </source>
</evidence>
<evidence type="ECO:0000256" key="1">
    <source>
        <dbReference type="SAM" id="MobiDB-lite"/>
    </source>
</evidence>
<dbReference type="PROSITE" id="PS51468">
    <property type="entry name" value="VIT"/>
    <property type="match status" value="1"/>
</dbReference>
<feature type="domain" description="VWFA" evidence="2">
    <location>
        <begin position="294"/>
        <end position="496"/>
    </location>
</feature>
<evidence type="ECO:0000259" key="2">
    <source>
        <dbReference type="PROSITE" id="PS50234"/>
    </source>
</evidence>